<evidence type="ECO:0000313" key="1">
    <source>
        <dbReference type="EMBL" id="RDU22689.1"/>
    </source>
</evidence>
<dbReference type="InterPro" id="IPR025906">
    <property type="entry name" value="YjfB_motility"/>
</dbReference>
<gene>
    <name evidence="1" type="ORF">DWV06_13020</name>
</gene>
<keyword evidence="2" id="KW-1185">Reference proteome</keyword>
<organism evidence="1 2">
    <name type="scientific">Anaerosacchariphilus polymeriproducens</name>
    <dbReference type="NCBI Taxonomy" id="1812858"/>
    <lineage>
        <taxon>Bacteria</taxon>
        <taxon>Bacillati</taxon>
        <taxon>Bacillota</taxon>
        <taxon>Clostridia</taxon>
        <taxon>Lachnospirales</taxon>
        <taxon>Lachnospiraceae</taxon>
        <taxon>Anaerosacchariphilus</taxon>
    </lineage>
</organism>
<dbReference type="Proteomes" id="UP000255036">
    <property type="component" value="Unassembled WGS sequence"/>
</dbReference>
<dbReference type="RefSeq" id="WP_115482623.1">
    <property type="nucleotide sequence ID" value="NZ_QRCT01000048.1"/>
</dbReference>
<evidence type="ECO:0000313" key="2">
    <source>
        <dbReference type="Proteomes" id="UP000255036"/>
    </source>
</evidence>
<dbReference type="Pfam" id="PF14070">
    <property type="entry name" value="YjfB_motility"/>
    <property type="match status" value="1"/>
</dbReference>
<sequence>MDISLLSSLGQINVQNDVGVAMLSKSLDLIETMGDGMQKIMEQSVTPHIGSNIDISI</sequence>
<reference evidence="1 2" key="1">
    <citation type="submission" date="2018-07" db="EMBL/GenBank/DDBJ databases">
        <title>Anaerosacharophilus polymeroproducens gen. nov. sp. nov., an anaerobic bacterium isolated from salt field.</title>
        <authorList>
            <person name="Kim W."/>
            <person name="Yang S.-H."/>
            <person name="Oh J."/>
            <person name="Lee J.-H."/>
            <person name="Kwon K.K."/>
        </authorList>
    </citation>
    <scope>NUCLEOTIDE SEQUENCE [LARGE SCALE GENOMIC DNA]</scope>
    <source>
        <strain evidence="1 2">MCWD5</strain>
    </source>
</reference>
<proteinExistence type="predicted"/>
<dbReference type="OrthoDB" id="1924973at2"/>
<dbReference type="AlphaFoldDB" id="A0A371AT09"/>
<protein>
    <submittedName>
        <fullName evidence="1">Putative motility protein</fullName>
    </submittedName>
</protein>
<dbReference type="EMBL" id="QRCT01000048">
    <property type="protein sequence ID" value="RDU22689.1"/>
    <property type="molecule type" value="Genomic_DNA"/>
</dbReference>
<name>A0A371AT09_9FIRM</name>
<accession>A0A371AT09</accession>
<comment type="caution">
    <text evidence="1">The sequence shown here is derived from an EMBL/GenBank/DDBJ whole genome shotgun (WGS) entry which is preliminary data.</text>
</comment>